<protein>
    <submittedName>
        <fullName evidence="1">12265_t:CDS:1</fullName>
    </submittedName>
</protein>
<dbReference type="SUPFAM" id="SSF82771">
    <property type="entry name" value="GIY-YIG endonuclease"/>
    <property type="match status" value="1"/>
</dbReference>
<reference evidence="1" key="1">
    <citation type="submission" date="2022-08" db="EMBL/GenBank/DDBJ databases">
        <authorList>
            <person name="Kallberg Y."/>
            <person name="Tangrot J."/>
            <person name="Rosling A."/>
        </authorList>
    </citation>
    <scope>NUCLEOTIDE SEQUENCE</scope>
    <source>
        <strain evidence="1">Wild A</strain>
    </source>
</reference>
<keyword evidence="2" id="KW-1185">Reference proteome</keyword>
<sequence>SISREEYPQTTYIQHSTFHPRTFFGMYFVYVLKCRNNKYYVGRTMNIDVRYQMDVAQSGHVDIVQSESKS</sequence>
<accession>A0A9W4X6G1</accession>
<dbReference type="InterPro" id="IPR035901">
    <property type="entry name" value="GIY-YIG_endonuc_sf"/>
</dbReference>
<dbReference type="Proteomes" id="UP001153678">
    <property type="component" value="Unassembled WGS sequence"/>
</dbReference>
<feature type="non-terminal residue" evidence="1">
    <location>
        <position position="1"/>
    </location>
</feature>
<dbReference type="EMBL" id="CAMKVN010006164">
    <property type="protein sequence ID" value="CAI2189979.1"/>
    <property type="molecule type" value="Genomic_DNA"/>
</dbReference>
<gene>
    <name evidence="1" type="ORF">FWILDA_LOCUS14347</name>
</gene>
<proteinExistence type="predicted"/>
<dbReference type="OrthoDB" id="3863715at2759"/>
<evidence type="ECO:0000313" key="1">
    <source>
        <dbReference type="EMBL" id="CAI2189979.1"/>
    </source>
</evidence>
<organism evidence="1 2">
    <name type="scientific">Funneliformis geosporum</name>
    <dbReference type="NCBI Taxonomy" id="1117311"/>
    <lineage>
        <taxon>Eukaryota</taxon>
        <taxon>Fungi</taxon>
        <taxon>Fungi incertae sedis</taxon>
        <taxon>Mucoromycota</taxon>
        <taxon>Glomeromycotina</taxon>
        <taxon>Glomeromycetes</taxon>
        <taxon>Glomerales</taxon>
        <taxon>Glomeraceae</taxon>
        <taxon>Funneliformis</taxon>
    </lineage>
</organism>
<dbReference type="Gene3D" id="3.40.1440.10">
    <property type="entry name" value="GIY-YIG endonuclease"/>
    <property type="match status" value="1"/>
</dbReference>
<comment type="caution">
    <text evidence="1">The sequence shown here is derived from an EMBL/GenBank/DDBJ whole genome shotgun (WGS) entry which is preliminary data.</text>
</comment>
<dbReference type="AlphaFoldDB" id="A0A9W4X6G1"/>
<evidence type="ECO:0000313" key="2">
    <source>
        <dbReference type="Proteomes" id="UP001153678"/>
    </source>
</evidence>
<name>A0A9W4X6G1_9GLOM</name>